<dbReference type="AlphaFoldDB" id="A0A6U5IFI9"/>
<keyword evidence="2" id="KW-0812">Transmembrane</keyword>
<accession>A0A6U5IFI9</accession>
<protein>
    <submittedName>
        <fullName evidence="4">Uncharacterized protein</fullName>
    </submittedName>
</protein>
<feature type="compositionally biased region" description="Polar residues" evidence="1">
    <location>
        <begin position="169"/>
        <end position="181"/>
    </location>
</feature>
<reference evidence="4" key="1">
    <citation type="submission" date="2021-01" db="EMBL/GenBank/DDBJ databases">
        <authorList>
            <person name="Corre E."/>
            <person name="Pelletier E."/>
            <person name="Niang G."/>
            <person name="Scheremetjew M."/>
            <person name="Finn R."/>
            <person name="Kale V."/>
            <person name="Holt S."/>
            <person name="Cochrane G."/>
            <person name="Meng A."/>
            <person name="Brown T."/>
            <person name="Cohen L."/>
        </authorList>
    </citation>
    <scope>NUCLEOTIDE SEQUENCE</scope>
    <source>
        <strain evidence="4">308</strain>
    </source>
</reference>
<name>A0A6U5IFI9_9STRA</name>
<keyword evidence="2" id="KW-1133">Transmembrane helix</keyword>
<feature type="region of interest" description="Disordered" evidence="1">
    <location>
        <begin position="157"/>
        <end position="181"/>
    </location>
</feature>
<organism evidence="4">
    <name type="scientific">Corethron hystrix</name>
    <dbReference type="NCBI Taxonomy" id="216773"/>
    <lineage>
        <taxon>Eukaryota</taxon>
        <taxon>Sar</taxon>
        <taxon>Stramenopiles</taxon>
        <taxon>Ochrophyta</taxon>
        <taxon>Bacillariophyta</taxon>
        <taxon>Coscinodiscophyceae</taxon>
        <taxon>Corethrophycidae</taxon>
        <taxon>Corethrales</taxon>
        <taxon>Corethraceae</taxon>
        <taxon>Corethron</taxon>
    </lineage>
</organism>
<sequence length="516" mass="58849">MKPSILRNFKISSYEVVHICCTTRIFLQNSIAMRYMSAIALASSFNGKKKCCYATAVAVNPKSSPRSMNDFLEQSPGEWDEHFWNDQTFKRRRLKPNSETANNWVRREKVKKMNSAQVKLDNRFLGDEFSYSFLYSKDHILNNEEAVVIESEVNREPKLSNDQDLVKPSFQSSNPALDSTSSKQSVEFIANNEDVVITGAKQDIKNNSTSTISILRENPFAMEVACDSKPGPAFLQEEVKFNYQLQANVPGLGFLSQLKNNILQYLSFNVLVCNERRNLIDGKKGVRRQLSIVKLDFSPMSDIITGSCLITFPEAIICYEMEGTIRIVFHHSNYHFVRDETLNSIRRYMDEGTAMSAVSEIVSLSFLISPTVRSAIQTMQIIPDRLQKRDTKYIGPKGIIIGSIFSFPVLALMILFFITKKERKQNHGIINNLTPNFSDDIDEDCANNQKKIRKKRTKELKQNLNDSKTWYKGIIGHKCLESLQEVDEEDLSSMENSVNPCRDMHACGNIFQNSLI</sequence>
<evidence type="ECO:0000313" key="4">
    <source>
        <dbReference type="EMBL" id="CAD8891777.1"/>
    </source>
</evidence>
<gene>
    <name evidence="3" type="ORF">CHYS00102_LOCUS18982</name>
    <name evidence="4" type="ORF">CHYS00102_LOCUS18983</name>
</gene>
<evidence type="ECO:0000256" key="2">
    <source>
        <dbReference type="SAM" id="Phobius"/>
    </source>
</evidence>
<keyword evidence="2" id="KW-0472">Membrane</keyword>
<proteinExistence type="predicted"/>
<dbReference type="EMBL" id="HBFR01026361">
    <property type="protein sequence ID" value="CAD8891776.1"/>
    <property type="molecule type" value="Transcribed_RNA"/>
</dbReference>
<evidence type="ECO:0000313" key="3">
    <source>
        <dbReference type="EMBL" id="CAD8891776.1"/>
    </source>
</evidence>
<evidence type="ECO:0000256" key="1">
    <source>
        <dbReference type="SAM" id="MobiDB-lite"/>
    </source>
</evidence>
<feature type="transmembrane region" description="Helical" evidence="2">
    <location>
        <begin position="398"/>
        <end position="418"/>
    </location>
</feature>
<dbReference type="EMBL" id="HBFR01026362">
    <property type="protein sequence ID" value="CAD8891777.1"/>
    <property type="molecule type" value="Transcribed_RNA"/>
</dbReference>